<dbReference type="PANTHER" id="PTHR34055">
    <property type="entry name" value="OS09G0491596 PROTEIN"/>
    <property type="match status" value="1"/>
</dbReference>
<dbReference type="PANTHER" id="PTHR34055:SF1">
    <property type="entry name" value="EXPRESSED PROTEIN"/>
    <property type="match status" value="1"/>
</dbReference>
<feature type="compositionally biased region" description="Low complexity" evidence="1">
    <location>
        <begin position="90"/>
        <end position="100"/>
    </location>
</feature>
<accession>A0A7C8ZER3</accession>
<dbReference type="AlphaFoldDB" id="A0A7C8ZER3"/>
<evidence type="ECO:0000313" key="2">
    <source>
        <dbReference type="EMBL" id="MBA4640611.1"/>
    </source>
</evidence>
<feature type="region of interest" description="Disordered" evidence="1">
    <location>
        <begin position="88"/>
        <end position="129"/>
    </location>
</feature>
<feature type="compositionally biased region" description="Basic residues" evidence="1">
    <location>
        <begin position="1"/>
        <end position="10"/>
    </location>
</feature>
<name>A0A7C8ZER3_OPUST</name>
<feature type="compositionally biased region" description="Basic residues" evidence="1">
    <location>
        <begin position="110"/>
        <end position="120"/>
    </location>
</feature>
<feature type="compositionally biased region" description="Basic residues" evidence="1">
    <location>
        <begin position="30"/>
        <end position="39"/>
    </location>
</feature>
<reference evidence="2" key="2">
    <citation type="submission" date="2020-07" db="EMBL/GenBank/DDBJ databases">
        <authorList>
            <person name="Vera ALvarez R."/>
            <person name="Arias-Moreno D.M."/>
            <person name="Jimenez-Jacinto V."/>
            <person name="Jimenez-Bremont J.F."/>
            <person name="Swaminathan K."/>
            <person name="Moose S.P."/>
            <person name="Guerrero-Gonzalez M.L."/>
            <person name="Marino-Ramirez L."/>
            <person name="Landsman D."/>
            <person name="Rodriguez-Kessler M."/>
            <person name="Delgado-Sanchez P."/>
        </authorList>
    </citation>
    <scope>NUCLEOTIDE SEQUENCE</scope>
    <source>
        <tissue evidence="2">Cladode</tissue>
    </source>
</reference>
<protein>
    <submittedName>
        <fullName evidence="2">Uncharacterized protein</fullName>
    </submittedName>
</protein>
<organism evidence="2">
    <name type="scientific">Opuntia streptacantha</name>
    <name type="common">Prickly pear cactus</name>
    <name type="synonym">Opuntia cardona</name>
    <dbReference type="NCBI Taxonomy" id="393608"/>
    <lineage>
        <taxon>Eukaryota</taxon>
        <taxon>Viridiplantae</taxon>
        <taxon>Streptophyta</taxon>
        <taxon>Embryophyta</taxon>
        <taxon>Tracheophyta</taxon>
        <taxon>Spermatophyta</taxon>
        <taxon>Magnoliopsida</taxon>
        <taxon>eudicotyledons</taxon>
        <taxon>Gunneridae</taxon>
        <taxon>Pentapetalae</taxon>
        <taxon>Caryophyllales</taxon>
        <taxon>Cactineae</taxon>
        <taxon>Cactaceae</taxon>
        <taxon>Opuntioideae</taxon>
        <taxon>Opuntia</taxon>
    </lineage>
</organism>
<sequence length="129" mass="14247">MGRGKAKIKKLMVTTEAEDPVTSDEERVPTQKRRGRLQKQLKIEIEGDGEEDTETENVINNDDTGTADLAAMGKKRDWKLQSKAVKLRLSSGEDSSGDGSVRTSIGAASKPKRRRKTKPRRAAEVGLRL</sequence>
<dbReference type="EMBL" id="GISG01119866">
    <property type="protein sequence ID" value="MBA4640611.1"/>
    <property type="molecule type" value="Transcribed_RNA"/>
</dbReference>
<proteinExistence type="predicted"/>
<reference evidence="2" key="1">
    <citation type="journal article" date="2013" name="J. Plant Res.">
        <title>Effect of fungi and light on seed germination of three Opuntia species from semiarid lands of central Mexico.</title>
        <authorList>
            <person name="Delgado-Sanchez P."/>
            <person name="Jimenez-Bremont J.F."/>
            <person name="Guerrero-Gonzalez Mde L."/>
            <person name="Flores J."/>
        </authorList>
    </citation>
    <scope>NUCLEOTIDE SEQUENCE</scope>
    <source>
        <tissue evidence="2">Cladode</tissue>
    </source>
</reference>
<evidence type="ECO:0000256" key="1">
    <source>
        <dbReference type="SAM" id="MobiDB-lite"/>
    </source>
</evidence>
<feature type="region of interest" description="Disordered" evidence="1">
    <location>
        <begin position="1"/>
        <end position="66"/>
    </location>
</feature>
<feature type="compositionally biased region" description="Acidic residues" evidence="1">
    <location>
        <begin position="46"/>
        <end position="55"/>
    </location>
</feature>